<dbReference type="FunFam" id="2.60.40.10:FF:000295">
    <property type="entry name" value="Tyrosine-protein phosphatase non-receptor type substrate 1"/>
    <property type="match status" value="1"/>
</dbReference>
<evidence type="ECO:0000313" key="7">
    <source>
        <dbReference type="Proteomes" id="UP000583049"/>
    </source>
</evidence>
<dbReference type="InterPro" id="IPR003598">
    <property type="entry name" value="Ig_sub2"/>
</dbReference>
<gene>
    <name evidence="6" type="primary">Sirpa_0</name>
    <name evidence="6" type="ORF">GLAPRA_R02013</name>
</gene>
<keyword evidence="3" id="KW-0325">Glycoprotein</keyword>
<evidence type="ECO:0000259" key="5">
    <source>
        <dbReference type="PROSITE" id="PS50835"/>
    </source>
</evidence>
<dbReference type="AlphaFoldDB" id="A0A7L4MKX9"/>
<dbReference type="PROSITE" id="PS50835">
    <property type="entry name" value="IG_LIKE"/>
    <property type="match status" value="3"/>
</dbReference>
<dbReference type="InterPro" id="IPR036179">
    <property type="entry name" value="Ig-like_dom_sf"/>
</dbReference>
<dbReference type="PANTHER" id="PTHR19971">
    <property type="entry name" value="SIGNAL-REGULATORY PROTEIN BETA"/>
    <property type="match status" value="1"/>
</dbReference>
<keyword evidence="1" id="KW-0732">Signal</keyword>
<feature type="non-terminal residue" evidence="6">
    <location>
        <position position="1"/>
    </location>
</feature>
<evidence type="ECO:0000256" key="1">
    <source>
        <dbReference type="ARBA" id="ARBA00022729"/>
    </source>
</evidence>
<keyword evidence="2" id="KW-1015">Disulfide bond</keyword>
<dbReference type="SMART" id="SM00407">
    <property type="entry name" value="IGc1"/>
    <property type="match status" value="2"/>
</dbReference>
<dbReference type="InterPro" id="IPR003599">
    <property type="entry name" value="Ig_sub"/>
</dbReference>
<protein>
    <submittedName>
        <fullName evidence="6">SHPS1 phosphatase</fullName>
    </submittedName>
</protein>
<dbReference type="InterPro" id="IPR007110">
    <property type="entry name" value="Ig-like_dom"/>
</dbReference>
<reference evidence="6 7" key="1">
    <citation type="submission" date="2019-09" db="EMBL/GenBank/DDBJ databases">
        <title>Bird 10,000 Genomes (B10K) Project - Family phase.</title>
        <authorList>
            <person name="Zhang G."/>
        </authorList>
    </citation>
    <scope>NUCLEOTIDE SEQUENCE [LARGE SCALE GENOMIC DNA]</scope>
    <source>
        <strain evidence="6">B10K-CU-031-08</strain>
        <tissue evidence="6">Muscle</tissue>
    </source>
</reference>
<evidence type="ECO:0000256" key="2">
    <source>
        <dbReference type="ARBA" id="ARBA00023157"/>
    </source>
</evidence>
<dbReference type="InterPro" id="IPR013783">
    <property type="entry name" value="Ig-like_fold"/>
</dbReference>
<dbReference type="EMBL" id="VWPO01004306">
    <property type="protein sequence ID" value="NXY78440.1"/>
    <property type="molecule type" value="Genomic_DNA"/>
</dbReference>
<keyword evidence="4" id="KW-0393">Immunoglobulin domain</keyword>
<dbReference type="PROSITE" id="PS00290">
    <property type="entry name" value="IG_MHC"/>
    <property type="match status" value="1"/>
</dbReference>
<name>A0A7L4MKX9_GLAPT</name>
<organism evidence="6 7">
    <name type="scientific">Glareola pratincola</name>
    <name type="common">Collared pratincole</name>
    <name type="synonym">Hirundo pratincola</name>
    <dbReference type="NCBI Taxonomy" id="43316"/>
    <lineage>
        <taxon>Eukaryota</taxon>
        <taxon>Metazoa</taxon>
        <taxon>Chordata</taxon>
        <taxon>Craniata</taxon>
        <taxon>Vertebrata</taxon>
        <taxon>Euteleostomi</taxon>
        <taxon>Archelosauria</taxon>
        <taxon>Archosauria</taxon>
        <taxon>Dinosauria</taxon>
        <taxon>Saurischia</taxon>
        <taxon>Theropoda</taxon>
        <taxon>Coelurosauria</taxon>
        <taxon>Aves</taxon>
        <taxon>Neognathae</taxon>
        <taxon>Neoaves</taxon>
        <taxon>Charadriiformes</taxon>
        <taxon>Glareolidae</taxon>
        <taxon>Glareola</taxon>
    </lineage>
</organism>
<feature type="non-terminal residue" evidence="6">
    <location>
        <position position="322"/>
    </location>
</feature>
<dbReference type="Pfam" id="PF07654">
    <property type="entry name" value="C1-set"/>
    <property type="match status" value="2"/>
</dbReference>
<dbReference type="InterPro" id="IPR003597">
    <property type="entry name" value="Ig_C1-set"/>
</dbReference>
<proteinExistence type="predicted"/>
<feature type="domain" description="Ig-like" evidence="5">
    <location>
        <begin position="1"/>
        <end position="86"/>
    </location>
</feature>
<comment type="caution">
    <text evidence="6">The sequence shown here is derived from an EMBL/GenBank/DDBJ whole genome shotgun (WGS) entry which is preliminary data.</text>
</comment>
<dbReference type="Pfam" id="PF07686">
    <property type="entry name" value="V-set"/>
    <property type="match status" value="1"/>
</dbReference>
<evidence type="ECO:0000256" key="4">
    <source>
        <dbReference type="ARBA" id="ARBA00023319"/>
    </source>
</evidence>
<dbReference type="SMART" id="SM00409">
    <property type="entry name" value="IG"/>
    <property type="match status" value="2"/>
</dbReference>
<evidence type="ECO:0000256" key="3">
    <source>
        <dbReference type="ARBA" id="ARBA00023180"/>
    </source>
</evidence>
<sequence>QNFQLQQPQDEVSVRAGETLTLTCTTSGNVPPGPVKWLKGWGSGNQTVYDQTGSSPRVTRAVAESNTDFTIHIRDVQPEDAGTYYCVKFRKVLQGNELLQRGNGTEVSVHAKPTAPVVSGPKRRAGPGQSVPFTCAAGGFFPKDISVKWLKDGASISAQQPQITPGQTKSSYDMVSTVTMPLGADDIRSQLVCEVQHPTLTAPLRGTYQLRQALRVSPSVQVDADPPSPVGVNQSVKFTCRVKEFYPRDVAVTWLENGTEMNVENVSQPVETHRGLFTLSSLVEVKATEEKNGSVFTCRVVHDAQDPVDRTATLWVTFPVQW</sequence>
<accession>A0A7L4MKX9</accession>
<feature type="domain" description="Ig-like" evidence="5">
    <location>
        <begin position="218"/>
        <end position="313"/>
    </location>
</feature>
<dbReference type="Proteomes" id="UP000583049">
    <property type="component" value="Unassembled WGS sequence"/>
</dbReference>
<dbReference type="InterPro" id="IPR013106">
    <property type="entry name" value="Ig_V-set"/>
</dbReference>
<dbReference type="SMART" id="SM00406">
    <property type="entry name" value="IGv"/>
    <property type="match status" value="1"/>
</dbReference>
<dbReference type="InterPro" id="IPR003006">
    <property type="entry name" value="Ig/MHC_CS"/>
</dbReference>
<dbReference type="SMART" id="SM00408">
    <property type="entry name" value="IGc2"/>
    <property type="match status" value="1"/>
</dbReference>
<feature type="domain" description="Ig-like" evidence="5">
    <location>
        <begin position="113"/>
        <end position="205"/>
    </location>
</feature>
<keyword evidence="7" id="KW-1185">Reference proteome</keyword>
<dbReference type="SUPFAM" id="SSF48726">
    <property type="entry name" value="Immunoglobulin"/>
    <property type="match status" value="3"/>
</dbReference>
<dbReference type="Gene3D" id="2.60.40.10">
    <property type="entry name" value="Immunoglobulins"/>
    <property type="match status" value="3"/>
</dbReference>
<dbReference type="InterPro" id="IPR051755">
    <property type="entry name" value="Ig-like_CS_Receptor"/>
</dbReference>
<evidence type="ECO:0000313" key="6">
    <source>
        <dbReference type="EMBL" id="NXY78440.1"/>
    </source>
</evidence>